<keyword evidence="1" id="KW-1133">Transmembrane helix</keyword>
<sequence length="179" mass="19293">MSFIRPEAATALRRWREALVGVAVLALAALWLFGRPGLLQLMGYPLLMIAAVLIWVGVQRARFRTGAGGAGAVQVDEGQITYFGPLTGGAAAVADLQRLTLDRALTPAHWRLDASDTPALLIPVDAEGADALFDAFARLPGLQTERMLSELTKGGTRSPNQAVVIWEKQPLRPPHARLH</sequence>
<keyword evidence="1" id="KW-0812">Transmembrane</keyword>
<evidence type="ECO:0000256" key="1">
    <source>
        <dbReference type="SAM" id="Phobius"/>
    </source>
</evidence>
<protein>
    <submittedName>
        <fullName evidence="2">Uncharacterized protein</fullName>
    </submittedName>
</protein>
<feature type="transmembrane region" description="Helical" evidence="1">
    <location>
        <begin position="15"/>
        <end position="33"/>
    </location>
</feature>
<name>A0A2R8BAD3_9RHOB</name>
<dbReference type="AlphaFoldDB" id="A0A2R8BAD3"/>
<organism evidence="2 3">
    <name type="scientific">Ascidiaceihabitans donghaensis</name>
    <dbReference type="NCBI Taxonomy" id="1510460"/>
    <lineage>
        <taxon>Bacteria</taxon>
        <taxon>Pseudomonadati</taxon>
        <taxon>Pseudomonadota</taxon>
        <taxon>Alphaproteobacteria</taxon>
        <taxon>Rhodobacterales</taxon>
        <taxon>Paracoccaceae</taxon>
        <taxon>Ascidiaceihabitans</taxon>
    </lineage>
</organism>
<gene>
    <name evidence="2" type="ORF">ASD8599_00774</name>
</gene>
<feature type="transmembrane region" description="Helical" evidence="1">
    <location>
        <begin position="39"/>
        <end position="58"/>
    </location>
</feature>
<dbReference type="Proteomes" id="UP000244880">
    <property type="component" value="Unassembled WGS sequence"/>
</dbReference>
<evidence type="ECO:0000313" key="3">
    <source>
        <dbReference type="Proteomes" id="UP000244880"/>
    </source>
</evidence>
<proteinExistence type="predicted"/>
<dbReference type="EMBL" id="OMOR01000001">
    <property type="protein sequence ID" value="SPH20034.1"/>
    <property type="molecule type" value="Genomic_DNA"/>
</dbReference>
<reference evidence="2 3" key="1">
    <citation type="submission" date="2018-03" db="EMBL/GenBank/DDBJ databases">
        <authorList>
            <person name="Keele B.F."/>
        </authorList>
    </citation>
    <scope>NUCLEOTIDE SEQUENCE [LARGE SCALE GENOMIC DNA]</scope>
    <source>
        <strain evidence="2 3">CECT 8599</strain>
    </source>
</reference>
<evidence type="ECO:0000313" key="2">
    <source>
        <dbReference type="EMBL" id="SPH20034.1"/>
    </source>
</evidence>
<accession>A0A2R8BAD3</accession>
<dbReference type="OrthoDB" id="7851333at2"/>
<keyword evidence="1" id="KW-0472">Membrane</keyword>
<keyword evidence="3" id="KW-1185">Reference proteome</keyword>
<dbReference type="RefSeq" id="WP_108827304.1">
    <property type="nucleotide sequence ID" value="NZ_OMOR01000001.1"/>
</dbReference>